<dbReference type="PANTHER" id="PTHR30468">
    <property type="entry name" value="ALPHA-KETOGLUTARATE-DEPENDENT SULFONATE DIOXYGENASE"/>
    <property type="match status" value="1"/>
</dbReference>
<evidence type="ECO:0000256" key="2">
    <source>
        <dbReference type="ARBA" id="ARBA00005896"/>
    </source>
</evidence>
<dbReference type="SUPFAM" id="SSF51197">
    <property type="entry name" value="Clavaminate synthase-like"/>
    <property type="match status" value="1"/>
</dbReference>
<dbReference type="RefSeq" id="WP_078742468.1">
    <property type="nucleotide sequence ID" value="NZ_MSDF01000052.1"/>
</dbReference>
<dbReference type="EMBL" id="MSDF01000052">
    <property type="protein sequence ID" value="OPA86096.1"/>
    <property type="molecule type" value="Genomic_DNA"/>
</dbReference>
<organism evidence="8 9">
    <name type="scientific">Pseudomonas fluorescens</name>
    <dbReference type="NCBI Taxonomy" id="294"/>
    <lineage>
        <taxon>Bacteria</taxon>
        <taxon>Pseudomonadati</taxon>
        <taxon>Pseudomonadota</taxon>
        <taxon>Gammaproteobacteria</taxon>
        <taxon>Pseudomonadales</taxon>
        <taxon>Pseudomonadaceae</taxon>
        <taxon>Pseudomonas</taxon>
    </lineage>
</organism>
<evidence type="ECO:0000256" key="6">
    <source>
        <dbReference type="ARBA" id="ARBA00023004"/>
    </source>
</evidence>
<comment type="similarity">
    <text evidence="2">Belongs to the TfdA dioxygenase family.</text>
</comment>
<evidence type="ECO:0000313" key="8">
    <source>
        <dbReference type="EMBL" id="OPA86096.1"/>
    </source>
</evidence>
<dbReference type="OrthoDB" id="581608at2"/>
<protein>
    <submittedName>
        <fullName evidence="8">Taurine dioxygenase</fullName>
    </submittedName>
</protein>
<dbReference type="Proteomes" id="UP000190965">
    <property type="component" value="Unassembled WGS sequence"/>
</dbReference>
<dbReference type="Gene3D" id="3.60.130.10">
    <property type="entry name" value="Clavaminate synthase-like"/>
    <property type="match status" value="1"/>
</dbReference>
<name>A0A1T2Y217_PSEFL</name>
<dbReference type="InterPro" id="IPR042098">
    <property type="entry name" value="TauD-like_sf"/>
</dbReference>
<dbReference type="NCBIfam" id="NF007104">
    <property type="entry name" value="PRK09553.1"/>
    <property type="match status" value="1"/>
</dbReference>
<keyword evidence="5" id="KW-0560">Oxidoreductase</keyword>
<comment type="caution">
    <text evidence="8">The sequence shown here is derived from an EMBL/GenBank/DDBJ whole genome shotgun (WGS) entry which is preliminary data.</text>
</comment>
<evidence type="ECO:0000259" key="7">
    <source>
        <dbReference type="Pfam" id="PF02668"/>
    </source>
</evidence>
<dbReference type="InterPro" id="IPR003819">
    <property type="entry name" value="TauD/TfdA-like"/>
</dbReference>
<dbReference type="GO" id="GO:0046872">
    <property type="term" value="F:metal ion binding"/>
    <property type="evidence" value="ECO:0007669"/>
    <property type="project" value="UniProtKB-KW"/>
</dbReference>
<gene>
    <name evidence="8" type="ORF">BFW87_25430</name>
</gene>
<evidence type="ECO:0000256" key="3">
    <source>
        <dbReference type="ARBA" id="ARBA00022723"/>
    </source>
</evidence>
<evidence type="ECO:0000256" key="1">
    <source>
        <dbReference type="ARBA" id="ARBA00001954"/>
    </source>
</evidence>
<dbReference type="FunFam" id="3.60.130.10:FF:000002">
    <property type="entry name" value="Alpha-ketoglutarate-dependent taurine dioxygenase"/>
    <property type="match status" value="1"/>
</dbReference>
<accession>A0A1T2Y217</accession>
<dbReference type="GO" id="GO:0006790">
    <property type="term" value="P:sulfur compound metabolic process"/>
    <property type="evidence" value="ECO:0007669"/>
    <property type="project" value="TreeGrafter"/>
</dbReference>
<comment type="cofactor">
    <cofactor evidence="1">
        <name>Fe(2+)</name>
        <dbReference type="ChEBI" id="CHEBI:29033"/>
    </cofactor>
</comment>
<dbReference type="AlphaFoldDB" id="A0A1T2Y217"/>
<feature type="domain" description="TauD/TfdA-like" evidence="7">
    <location>
        <begin position="5"/>
        <end position="270"/>
    </location>
</feature>
<dbReference type="GO" id="GO:0000908">
    <property type="term" value="F:taurine dioxygenase activity"/>
    <property type="evidence" value="ECO:0007669"/>
    <property type="project" value="TreeGrafter"/>
</dbReference>
<keyword evidence="3" id="KW-0479">Metal-binding</keyword>
<reference evidence="8 9" key="1">
    <citation type="submission" date="2016-12" db="EMBL/GenBank/DDBJ databases">
        <title>Draft genome sequences of seven strains of Pseudomonas fluorescens that produce 4-formylaminooxyvinylglycine.</title>
        <authorList>
            <person name="Okrent R.A."/>
            <person name="Manning V.A."/>
            <person name="Trippe K.M."/>
        </authorList>
    </citation>
    <scope>NUCLEOTIDE SEQUENCE [LARGE SCALE GENOMIC DNA]</scope>
    <source>
        <strain evidence="8 9">P5A</strain>
    </source>
</reference>
<keyword evidence="4 8" id="KW-0223">Dioxygenase</keyword>
<evidence type="ECO:0000256" key="4">
    <source>
        <dbReference type="ARBA" id="ARBA00022964"/>
    </source>
</evidence>
<dbReference type="PANTHER" id="PTHR30468:SF1">
    <property type="entry name" value="ALPHA-KETOGLUTARATE-DEPENDENT SULFONATE DIOXYGENASE"/>
    <property type="match status" value="1"/>
</dbReference>
<evidence type="ECO:0000256" key="5">
    <source>
        <dbReference type="ARBA" id="ARBA00023002"/>
    </source>
</evidence>
<keyword evidence="6" id="KW-0408">Iron</keyword>
<dbReference type="GO" id="GO:0005737">
    <property type="term" value="C:cytoplasm"/>
    <property type="evidence" value="ECO:0007669"/>
    <property type="project" value="TreeGrafter"/>
</dbReference>
<dbReference type="InterPro" id="IPR051323">
    <property type="entry name" value="AtsK-like"/>
</dbReference>
<evidence type="ECO:0000313" key="9">
    <source>
        <dbReference type="Proteomes" id="UP000190965"/>
    </source>
</evidence>
<proteinExistence type="inferred from homology"/>
<dbReference type="Pfam" id="PF02668">
    <property type="entry name" value="TauD"/>
    <property type="match status" value="1"/>
</dbReference>
<sequence length="277" mass="31313">MNLSLRPLGPAIGAEVEGLDMSQPLSEQQRHWVEHALLQHQVLFFRNQSITAAEHVAFAACFGDLHRHPIYPHVDLHPELLLIDTAVTDVRDNAIWHTDVTFLAAPAMGSVLAARQVPDFGGDTLWANGVAAFDALSAPLRSLLDGLTATHELTKSFPTSRFGNTPQALERYEKARRDHPPLSHPVVRTHPATGRKALFVNEGFTTRINELEAAESDTLLRFLFSHVSRPEFKVRWQWKANDVAFWDNRITQHYAIDDYRPQRRIMHRATILGDVPF</sequence>